<dbReference type="Proteomes" id="UP000196531">
    <property type="component" value="Unassembled WGS sequence"/>
</dbReference>
<dbReference type="SUPFAM" id="SSF47203">
    <property type="entry name" value="Acyl-CoA dehydrogenase C-terminal domain-like"/>
    <property type="match status" value="1"/>
</dbReference>
<evidence type="ECO:0000256" key="1">
    <source>
        <dbReference type="ARBA" id="ARBA00001974"/>
    </source>
</evidence>
<evidence type="ECO:0000259" key="6">
    <source>
        <dbReference type="Pfam" id="PF00441"/>
    </source>
</evidence>
<dbReference type="AlphaFoldDB" id="A0A1Y5F3N1"/>
<dbReference type="InterPro" id="IPR046373">
    <property type="entry name" value="Acyl-CoA_Oxase/DH_mid-dom_sf"/>
</dbReference>
<comment type="similarity">
    <text evidence="2 5">Belongs to the acyl-CoA dehydrogenase family.</text>
</comment>
<dbReference type="Gene3D" id="2.40.110.10">
    <property type="entry name" value="Butyryl-CoA Dehydrogenase, subunit A, domain 2"/>
    <property type="match status" value="1"/>
</dbReference>
<dbReference type="InterPro" id="IPR009075">
    <property type="entry name" value="AcylCo_DH/oxidase_C"/>
</dbReference>
<evidence type="ECO:0000256" key="5">
    <source>
        <dbReference type="RuleBase" id="RU362125"/>
    </source>
</evidence>
<organism evidence="9 10">
    <name type="scientific">Halobacteriovorax marinus</name>
    <dbReference type="NCBI Taxonomy" id="97084"/>
    <lineage>
        <taxon>Bacteria</taxon>
        <taxon>Pseudomonadati</taxon>
        <taxon>Bdellovibrionota</taxon>
        <taxon>Bacteriovoracia</taxon>
        <taxon>Bacteriovoracales</taxon>
        <taxon>Halobacteriovoraceae</taxon>
        <taxon>Halobacteriovorax</taxon>
    </lineage>
</organism>
<proteinExistence type="inferred from homology"/>
<feature type="domain" description="Acyl-CoA dehydrogenase/oxidase N-terminal" evidence="8">
    <location>
        <begin position="82"/>
        <end position="167"/>
    </location>
</feature>
<dbReference type="InterPro" id="IPR036250">
    <property type="entry name" value="AcylCo_DH-like_C"/>
</dbReference>
<dbReference type="InterPro" id="IPR052166">
    <property type="entry name" value="Diverse_Acyl-CoA_DH"/>
</dbReference>
<comment type="cofactor">
    <cofactor evidence="1 5">
        <name>FAD</name>
        <dbReference type="ChEBI" id="CHEBI:57692"/>
    </cofactor>
</comment>
<evidence type="ECO:0000313" key="10">
    <source>
        <dbReference type="Proteomes" id="UP000196531"/>
    </source>
</evidence>
<feature type="domain" description="Acyl-CoA oxidase/dehydrogenase middle" evidence="7">
    <location>
        <begin position="171"/>
        <end position="271"/>
    </location>
</feature>
<dbReference type="InterPro" id="IPR006089">
    <property type="entry name" value="Acyl-CoA_DH_CS"/>
</dbReference>
<reference evidence="10" key="1">
    <citation type="journal article" date="2017" name="Proc. Natl. Acad. Sci. U.S.A.">
        <title>Simulation of Deepwater Horizon oil plume reveals substrate specialization within a complex community of hydrocarbon-degraders.</title>
        <authorList>
            <person name="Hu P."/>
            <person name="Dubinsky E.A."/>
            <person name="Probst A.J."/>
            <person name="Wang J."/>
            <person name="Sieber C.M.K."/>
            <person name="Tom L.M."/>
            <person name="Gardinali P."/>
            <person name="Banfield J.F."/>
            <person name="Atlas R.M."/>
            <person name="Andersen G.L."/>
        </authorList>
    </citation>
    <scope>NUCLEOTIDE SEQUENCE [LARGE SCALE GENOMIC DNA]</scope>
</reference>
<evidence type="ECO:0000256" key="3">
    <source>
        <dbReference type="ARBA" id="ARBA00022630"/>
    </source>
</evidence>
<keyword evidence="4 5" id="KW-0274">FAD</keyword>
<gene>
    <name evidence="9" type="ORF">A9Q84_17535</name>
</gene>
<evidence type="ECO:0000313" key="9">
    <source>
        <dbReference type="EMBL" id="OUR94113.1"/>
    </source>
</evidence>
<keyword evidence="3 5" id="KW-0285">Flavoprotein</keyword>
<dbReference type="GO" id="GO:0050660">
    <property type="term" value="F:flavin adenine dinucleotide binding"/>
    <property type="evidence" value="ECO:0007669"/>
    <property type="project" value="InterPro"/>
</dbReference>
<accession>A0A1Y5F3N1</accession>
<dbReference type="InterPro" id="IPR013786">
    <property type="entry name" value="AcylCoA_DH/ox_N"/>
</dbReference>
<name>A0A1Y5F3N1_9BACT</name>
<dbReference type="GO" id="GO:0003995">
    <property type="term" value="F:acyl-CoA dehydrogenase activity"/>
    <property type="evidence" value="ECO:0007669"/>
    <property type="project" value="InterPro"/>
</dbReference>
<evidence type="ECO:0000256" key="2">
    <source>
        <dbReference type="ARBA" id="ARBA00009347"/>
    </source>
</evidence>
<dbReference type="Pfam" id="PF00441">
    <property type="entry name" value="Acyl-CoA_dh_1"/>
    <property type="match status" value="1"/>
</dbReference>
<dbReference type="PANTHER" id="PTHR42803:SF1">
    <property type="entry name" value="BROAD-SPECIFICITY LINEAR ACYL-COA DEHYDROGENASE FADE5"/>
    <property type="match status" value="1"/>
</dbReference>
<keyword evidence="5" id="KW-0560">Oxidoreductase</keyword>
<dbReference type="PROSITE" id="PS00073">
    <property type="entry name" value="ACYL_COA_DH_2"/>
    <property type="match status" value="1"/>
</dbReference>
<dbReference type="InterPro" id="IPR006091">
    <property type="entry name" value="Acyl-CoA_Oxase/DH_mid-dom"/>
</dbReference>
<comment type="caution">
    <text evidence="9">The sequence shown here is derived from an EMBL/GenBank/DDBJ whole genome shotgun (WGS) entry which is preliminary data.</text>
</comment>
<dbReference type="InterPro" id="IPR009100">
    <property type="entry name" value="AcylCoA_DH/oxidase_NM_dom_sf"/>
</dbReference>
<evidence type="ECO:0000259" key="8">
    <source>
        <dbReference type="Pfam" id="PF02771"/>
    </source>
</evidence>
<dbReference type="EMBL" id="MAAO01000011">
    <property type="protein sequence ID" value="OUR94113.1"/>
    <property type="molecule type" value="Genomic_DNA"/>
</dbReference>
<protein>
    <recommendedName>
        <fullName evidence="11">Acyl-CoA dehydrogenase</fullName>
    </recommendedName>
</protein>
<dbReference type="InterPro" id="IPR037069">
    <property type="entry name" value="AcylCoA_DH/ox_N_sf"/>
</dbReference>
<evidence type="ECO:0000256" key="4">
    <source>
        <dbReference type="ARBA" id="ARBA00022827"/>
    </source>
</evidence>
<evidence type="ECO:0008006" key="11">
    <source>
        <dbReference type="Google" id="ProtNLM"/>
    </source>
</evidence>
<feature type="domain" description="Acyl-CoA dehydrogenase/oxidase C-terminal" evidence="6">
    <location>
        <begin position="281"/>
        <end position="451"/>
    </location>
</feature>
<sequence>MNYYSDEKDWKWLFRNGLDWDTIIPLYYESFPTEDGFNSKEEVIDFLEEILISTGEWAGTKVADRAHLLDVEGAGVVKDGKTFPGPHLQALYKEAAELEMIGLPFPAKLGGMETPTSILLIVLEQLSRACLSSSTQMAFFTSIGEMIHRFCDEETAERLIPKIARAEISGSMCLTEPGCGSDLGMISTSATPREDGKYLLNGAKIFITNGGGGLGFVLAKVKGSEDGLSGISLFLAEQEIDEVEGLNYIVAKNEEKMGMHGSFTCEVVYENTVATLVGEEGAGFKYMLHLMNEARIAVGMQALGTIEASLGYAVNYANERVQFGKPLSELPLMRRNLEDFTTERDAIRALLIDTISHYDIFQKLDLKKKKTGELTKEEEILFNEAQLWTRKRTPLVKYYACEAATTLTQRSIQVLGGYGFMQEYPVERIHRDSFGPLLYEGTSQIQALMALKDIMKYAMKDPKRFFSNVLFKHPTTELLNGNNEWSKSFKSNHYKFKKKMVGLLMKCLRPNVSELLNAKSWASDENVSELMEHAETLCQALSYMETARVLCEHANKDEARKDLYFRYNTLIVPRLAAIYADWSIR</sequence>
<evidence type="ECO:0000259" key="7">
    <source>
        <dbReference type="Pfam" id="PF02770"/>
    </source>
</evidence>
<dbReference type="PANTHER" id="PTHR42803">
    <property type="entry name" value="ACYL-COA DEHYDROGENASE"/>
    <property type="match status" value="1"/>
</dbReference>
<dbReference type="Gene3D" id="1.10.540.10">
    <property type="entry name" value="Acyl-CoA dehydrogenase/oxidase, N-terminal domain"/>
    <property type="match status" value="1"/>
</dbReference>
<dbReference type="Gene3D" id="1.20.140.10">
    <property type="entry name" value="Butyryl-CoA Dehydrogenase, subunit A, domain 3"/>
    <property type="match status" value="1"/>
</dbReference>
<dbReference type="Pfam" id="PF02770">
    <property type="entry name" value="Acyl-CoA_dh_M"/>
    <property type="match status" value="1"/>
</dbReference>
<dbReference type="SUPFAM" id="SSF56645">
    <property type="entry name" value="Acyl-CoA dehydrogenase NM domain-like"/>
    <property type="match status" value="1"/>
</dbReference>
<dbReference type="Pfam" id="PF02771">
    <property type="entry name" value="Acyl-CoA_dh_N"/>
    <property type="match status" value="1"/>
</dbReference>